<sequence>GPEDPRLFMDPTGIPYVVFNMDPGLGHRRMFMLNLATKKIVALRIVNRKQEEWEKNWAPLISEGNLYFVQQLNPLTIGILRGGTPFVKLAAVDENEDYYVSLARSNVKCFSCAHSIYRPHFFIIKKKAMQFTTLFVSNVVSFSGLVFNETVPNQVYNSDLICKYKRIMIPYSLSFVNDDAIVSVAIQDVQTKVLAQMMKIASM</sequence>
<evidence type="ECO:0000256" key="1">
    <source>
        <dbReference type="ARBA" id="ARBA00009486"/>
    </source>
</evidence>
<dbReference type="EMBL" id="ML005313">
    <property type="protein sequence ID" value="RKP19020.1"/>
    <property type="molecule type" value="Genomic_DNA"/>
</dbReference>
<evidence type="ECO:0000313" key="2">
    <source>
        <dbReference type="EMBL" id="RKP19020.1"/>
    </source>
</evidence>
<dbReference type="Pfam" id="PF12141">
    <property type="entry name" value="BMT"/>
    <property type="match status" value="1"/>
</dbReference>
<dbReference type="GO" id="GO:0000030">
    <property type="term" value="F:mannosyltransferase activity"/>
    <property type="evidence" value="ECO:0007669"/>
    <property type="project" value="InterPro"/>
</dbReference>
<comment type="similarity">
    <text evidence="1">Belongs to the BMT family.</text>
</comment>
<proteinExistence type="inferred from homology"/>
<gene>
    <name evidence="2" type="ORF">ROZALSC1DRAFT_29343</name>
</gene>
<dbReference type="AlphaFoldDB" id="A0A4P9YKL3"/>
<accession>A0A4P9YKL3</accession>
<reference evidence="3" key="1">
    <citation type="journal article" date="2018" name="Nat. Microbiol.">
        <title>Leveraging single-cell genomics to expand the fungal tree of life.</title>
        <authorList>
            <person name="Ahrendt S.R."/>
            <person name="Quandt C.A."/>
            <person name="Ciobanu D."/>
            <person name="Clum A."/>
            <person name="Salamov A."/>
            <person name="Andreopoulos B."/>
            <person name="Cheng J.F."/>
            <person name="Woyke T."/>
            <person name="Pelin A."/>
            <person name="Henrissat B."/>
            <person name="Reynolds N.K."/>
            <person name="Benny G.L."/>
            <person name="Smith M.E."/>
            <person name="James T.Y."/>
            <person name="Grigoriev I.V."/>
        </authorList>
    </citation>
    <scope>NUCLEOTIDE SEQUENCE [LARGE SCALE GENOMIC DNA]</scope>
    <source>
        <strain evidence="3">CSF55</strain>
    </source>
</reference>
<protein>
    <submittedName>
        <fullName evidence="2">Uncharacterized protein</fullName>
    </submittedName>
</protein>
<feature type="non-terminal residue" evidence="2">
    <location>
        <position position="1"/>
    </location>
</feature>
<name>A0A4P9YKL3_ROZAC</name>
<dbReference type="InterPro" id="IPR021988">
    <property type="entry name" value="BMT1"/>
</dbReference>
<evidence type="ECO:0000313" key="3">
    <source>
        <dbReference type="Proteomes" id="UP000281549"/>
    </source>
</evidence>
<organism evidence="2 3">
    <name type="scientific">Rozella allomycis (strain CSF55)</name>
    <dbReference type="NCBI Taxonomy" id="988480"/>
    <lineage>
        <taxon>Eukaryota</taxon>
        <taxon>Fungi</taxon>
        <taxon>Fungi incertae sedis</taxon>
        <taxon>Cryptomycota</taxon>
        <taxon>Cryptomycota incertae sedis</taxon>
        <taxon>Rozella</taxon>
    </lineage>
</organism>
<dbReference type="Proteomes" id="UP000281549">
    <property type="component" value="Unassembled WGS sequence"/>
</dbReference>